<organism evidence="1 2">
    <name type="scientific">Phreatobacter cathodiphilus</name>
    <dbReference type="NCBI Taxonomy" id="1868589"/>
    <lineage>
        <taxon>Bacteria</taxon>
        <taxon>Pseudomonadati</taxon>
        <taxon>Pseudomonadota</taxon>
        <taxon>Alphaproteobacteria</taxon>
        <taxon>Hyphomicrobiales</taxon>
        <taxon>Phreatobacteraceae</taxon>
        <taxon>Phreatobacter</taxon>
    </lineage>
</organism>
<dbReference type="AlphaFoldDB" id="A0A2S0NG42"/>
<gene>
    <name evidence="1" type="ORF">C6569_19775</name>
</gene>
<evidence type="ECO:0000313" key="2">
    <source>
        <dbReference type="Proteomes" id="UP000237889"/>
    </source>
</evidence>
<dbReference type="OrthoDB" id="8481211at2"/>
<reference evidence="1 2" key="1">
    <citation type="submission" date="2018-03" db="EMBL/GenBank/DDBJ databases">
        <title>Genome sequencing of Phreatobacter sp.</title>
        <authorList>
            <person name="Kim S.-J."/>
            <person name="Heo J."/>
            <person name="Kwon S.-W."/>
        </authorList>
    </citation>
    <scope>NUCLEOTIDE SEQUENCE [LARGE SCALE GENOMIC DNA]</scope>
    <source>
        <strain evidence="1 2">S-12</strain>
    </source>
</reference>
<dbReference type="KEGG" id="phr:C6569_19775"/>
<evidence type="ECO:0000313" key="1">
    <source>
        <dbReference type="EMBL" id="AVO47108.1"/>
    </source>
</evidence>
<protein>
    <submittedName>
        <fullName evidence="1">Uncharacterized protein</fullName>
    </submittedName>
</protein>
<proteinExistence type="predicted"/>
<dbReference type="EMBL" id="CP027668">
    <property type="protein sequence ID" value="AVO47108.1"/>
    <property type="molecule type" value="Genomic_DNA"/>
</dbReference>
<sequence>MTFGSVKSIMRANDSDFLKVDGASETARFFVPTQDRRIEISTRGVTVTRRIAKPRSRIRRFVRVS</sequence>
<dbReference type="RefSeq" id="WP_106750478.1">
    <property type="nucleotide sequence ID" value="NZ_CP027668.1"/>
</dbReference>
<keyword evidence="2" id="KW-1185">Reference proteome</keyword>
<accession>A0A2S0NG42</accession>
<name>A0A2S0NG42_9HYPH</name>
<dbReference type="Proteomes" id="UP000237889">
    <property type="component" value="Chromosome"/>
</dbReference>